<proteinExistence type="predicted"/>
<accession>A0A6C0LXG0</accession>
<evidence type="ECO:0000313" key="1">
    <source>
        <dbReference type="EMBL" id="QHU35449.1"/>
    </source>
</evidence>
<sequence>MELVSTKTIAIGTDYELVEQIYEGFPYKNIDYAPMLTRIEVLNNPSTVPKFRIFIGCSYYGHPAMTDECDANGVLNMTSNMSSAPHLFRDVVADDPVLAATGVLDRVMNVALMDATLMFKNPMFVPKMRFTYVNLWNRKTAHMMVL</sequence>
<dbReference type="AlphaFoldDB" id="A0A6C0LXG0"/>
<protein>
    <submittedName>
        <fullName evidence="1">Uncharacterized protein</fullName>
    </submittedName>
</protein>
<dbReference type="EMBL" id="MN740609">
    <property type="protein sequence ID" value="QHU35449.1"/>
    <property type="molecule type" value="Genomic_DNA"/>
</dbReference>
<organism evidence="1">
    <name type="scientific">viral metagenome</name>
    <dbReference type="NCBI Taxonomy" id="1070528"/>
    <lineage>
        <taxon>unclassified sequences</taxon>
        <taxon>metagenomes</taxon>
        <taxon>organismal metagenomes</taxon>
    </lineage>
</organism>
<reference evidence="1" key="1">
    <citation type="journal article" date="2020" name="Nature">
        <title>Giant virus diversity and host interactions through global metagenomics.</title>
        <authorList>
            <person name="Schulz F."/>
            <person name="Roux S."/>
            <person name="Paez-Espino D."/>
            <person name="Jungbluth S."/>
            <person name="Walsh D.A."/>
            <person name="Denef V.J."/>
            <person name="McMahon K.D."/>
            <person name="Konstantinidis K.T."/>
            <person name="Eloe-Fadrosh E.A."/>
            <person name="Kyrpides N.C."/>
            <person name="Woyke T."/>
        </authorList>
    </citation>
    <scope>NUCLEOTIDE SEQUENCE</scope>
    <source>
        <strain evidence="1">GVMAG-S-1029409-49</strain>
    </source>
</reference>
<name>A0A6C0LXG0_9ZZZZ</name>